<dbReference type="OMA" id="IDCMSLP"/>
<organism evidence="1 2">
    <name type="scientific">Varanus komodoensis</name>
    <name type="common">Komodo dragon</name>
    <dbReference type="NCBI Taxonomy" id="61221"/>
    <lineage>
        <taxon>Eukaryota</taxon>
        <taxon>Metazoa</taxon>
        <taxon>Chordata</taxon>
        <taxon>Craniata</taxon>
        <taxon>Vertebrata</taxon>
        <taxon>Euteleostomi</taxon>
        <taxon>Lepidosauria</taxon>
        <taxon>Squamata</taxon>
        <taxon>Bifurcata</taxon>
        <taxon>Unidentata</taxon>
        <taxon>Episquamata</taxon>
        <taxon>Toxicofera</taxon>
        <taxon>Anguimorpha</taxon>
        <taxon>Paleoanguimorpha</taxon>
        <taxon>Varanoidea</taxon>
        <taxon>Varanidae</taxon>
        <taxon>Varanus</taxon>
    </lineage>
</organism>
<dbReference type="AlphaFoldDB" id="A0A8D2INF1"/>
<evidence type="ECO:0000313" key="2">
    <source>
        <dbReference type="Proteomes" id="UP000694545"/>
    </source>
</evidence>
<reference evidence="1" key="1">
    <citation type="submission" date="2025-08" db="UniProtKB">
        <authorList>
            <consortium name="Ensembl"/>
        </authorList>
    </citation>
    <scope>IDENTIFICATION</scope>
</reference>
<dbReference type="Proteomes" id="UP000694545">
    <property type="component" value="Unplaced"/>
</dbReference>
<keyword evidence="2" id="KW-1185">Reference proteome</keyword>
<sequence>ERGKTQAERKKQPATSFPFHNTSAMCVFSVQAHNACRELIRSVALTRIIYGDGHWRLAEALANLAHSYVMLQGLPVQAMHHANSAKNIIFMGKAYPSASADDRGNILSVLVTIYYTLGIHDWVFPDISTGKESYHNLQKSEKFVKELQGSDFRGIPELKVSEKDLLAALGRASLQKNMLDLPAKHFEKAIDIIITSEGKSAPELIDLYLDMARSEQVKKNHEKSIGYLLQVKNLIINMGTWPMNLSLHKHQEAYTVQDQQLCVDDHGLHNLCKVNNSAFLGAEFRLLYFSNECKSWPQNAFIYAQNCFLKALKNE</sequence>
<accession>A0A8D2INF1</accession>
<name>A0A8D2INF1_VARKO</name>
<dbReference type="PANTHER" id="PTHR14485">
    <property type="entry name" value="TETRATRICOPEPTIDE REPEAT PROTEIN 23"/>
    <property type="match status" value="1"/>
</dbReference>
<proteinExistence type="predicted"/>
<dbReference type="PANTHER" id="PTHR14485:SF4">
    <property type="entry name" value="TETRATRICOPEPTIDE REPEAT PROTEIN 23-LIKE"/>
    <property type="match status" value="1"/>
</dbReference>
<reference evidence="1" key="2">
    <citation type="submission" date="2025-09" db="UniProtKB">
        <authorList>
            <consortium name="Ensembl"/>
        </authorList>
    </citation>
    <scope>IDENTIFICATION</scope>
</reference>
<dbReference type="InterPro" id="IPR011990">
    <property type="entry name" value="TPR-like_helical_dom_sf"/>
</dbReference>
<protein>
    <submittedName>
        <fullName evidence="1">Tetratricopeptide repeat domain 23 like</fullName>
    </submittedName>
</protein>
<evidence type="ECO:0000313" key="1">
    <source>
        <dbReference type="Ensembl" id="ENSVKKP00000000184.1"/>
    </source>
</evidence>
<dbReference type="InterPro" id="IPR042621">
    <property type="entry name" value="TTC23/TTC23L"/>
</dbReference>
<dbReference type="Ensembl" id="ENSVKKT00000000191.1">
    <property type="protein sequence ID" value="ENSVKKP00000000184.1"/>
    <property type="gene ID" value="ENSVKKG00000000172.1"/>
</dbReference>
<dbReference type="Gene3D" id="1.25.40.10">
    <property type="entry name" value="Tetratricopeptide repeat domain"/>
    <property type="match status" value="1"/>
</dbReference>